<keyword evidence="1" id="KW-1133">Transmembrane helix</keyword>
<keyword evidence="1" id="KW-0812">Transmembrane</keyword>
<keyword evidence="3" id="KW-1185">Reference proteome</keyword>
<sequence length="46" mass="5289">SSKMITLYDYPLSGNCYKVVSIESLEIISLMLLILSRFLFFTLNLV</sequence>
<dbReference type="EMBL" id="CAJVPV010043244">
    <property type="protein sequence ID" value="CAG8765340.1"/>
    <property type="molecule type" value="Genomic_DNA"/>
</dbReference>
<feature type="non-terminal residue" evidence="2">
    <location>
        <position position="46"/>
    </location>
</feature>
<protein>
    <submittedName>
        <fullName evidence="2">16873_t:CDS:1</fullName>
    </submittedName>
</protein>
<feature type="non-terminal residue" evidence="2">
    <location>
        <position position="1"/>
    </location>
</feature>
<keyword evidence="1" id="KW-0472">Membrane</keyword>
<dbReference type="AlphaFoldDB" id="A0A9N9J774"/>
<gene>
    <name evidence="2" type="ORF">AMORRO_LOCUS16224</name>
</gene>
<dbReference type="Proteomes" id="UP000789342">
    <property type="component" value="Unassembled WGS sequence"/>
</dbReference>
<accession>A0A9N9J774</accession>
<proteinExistence type="predicted"/>
<organism evidence="2 3">
    <name type="scientific">Acaulospora morrowiae</name>
    <dbReference type="NCBI Taxonomy" id="94023"/>
    <lineage>
        <taxon>Eukaryota</taxon>
        <taxon>Fungi</taxon>
        <taxon>Fungi incertae sedis</taxon>
        <taxon>Mucoromycota</taxon>
        <taxon>Glomeromycotina</taxon>
        <taxon>Glomeromycetes</taxon>
        <taxon>Diversisporales</taxon>
        <taxon>Acaulosporaceae</taxon>
        <taxon>Acaulospora</taxon>
    </lineage>
</organism>
<reference evidence="2" key="1">
    <citation type="submission" date="2021-06" db="EMBL/GenBank/DDBJ databases">
        <authorList>
            <person name="Kallberg Y."/>
            <person name="Tangrot J."/>
            <person name="Rosling A."/>
        </authorList>
    </citation>
    <scope>NUCLEOTIDE SEQUENCE</scope>
    <source>
        <strain evidence="2">CL551</strain>
    </source>
</reference>
<name>A0A9N9J774_9GLOM</name>
<evidence type="ECO:0000313" key="2">
    <source>
        <dbReference type="EMBL" id="CAG8765340.1"/>
    </source>
</evidence>
<evidence type="ECO:0000313" key="3">
    <source>
        <dbReference type="Proteomes" id="UP000789342"/>
    </source>
</evidence>
<comment type="caution">
    <text evidence="2">The sequence shown here is derived from an EMBL/GenBank/DDBJ whole genome shotgun (WGS) entry which is preliminary data.</text>
</comment>
<evidence type="ECO:0000256" key="1">
    <source>
        <dbReference type="SAM" id="Phobius"/>
    </source>
</evidence>
<feature type="transmembrane region" description="Helical" evidence="1">
    <location>
        <begin position="27"/>
        <end position="45"/>
    </location>
</feature>